<dbReference type="EMBL" id="KI546072">
    <property type="protein sequence ID" value="EST46680.1"/>
    <property type="molecule type" value="Genomic_DNA"/>
</dbReference>
<organism evidence="2">
    <name type="scientific">Spironucleus salmonicida</name>
    <dbReference type="NCBI Taxonomy" id="348837"/>
    <lineage>
        <taxon>Eukaryota</taxon>
        <taxon>Metamonada</taxon>
        <taxon>Diplomonadida</taxon>
        <taxon>Hexamitidae</taxon>
        <taxon>Hexamitinae</taxon>
        <taxon>Spironucleus</taxon>
    </lineage>
</organism>
<reference evidence="2" key="1">
    <citation type="journal article" date="2014" name="PLoS Genet.">
        <title>The Genome of Spironucleus salmonicida Highlights a Fish Pathogen Adapted to Fluctuating Environments.</title>
        <authorList>
            <person name="Xu F."/>
            <person name="Jerlstrom-Hultqvist J."/>
            <person name="Einarsson E."/>
            <person name="Astvaldsson A."/>
            <person name="Svard S.G."/>
            <person name="Andersson J.O."/>
        </authorList>
    </citation>
    <scope>NUCLEOTIDE SEQUENCE</scope>
</reference>
<name>V6LQ32_9EUKA</name>
<dbReference type="AlphaFoldDB" id="V6LQ32"/>
<feature type="region of interest" description="Disordered" evidence="1">
    <location>
        <begin position="96"/>
        <end position="170"/>
    </location>
</feature>
<feature type="compositionally biased region" description="Acidic residues" evidence="1">
    <location>
        <begin position="118"/>
        <end position="136"/>
    </location>
</feature>
<gene>
    <name evidence="2" type="ORF">SS50377_13311</name>
</gene>
<feature type="compositionally biased region" description="Basic and acidic residues" evidence="1">
    <location>
        <begin position="156"/>
        <end position="167"/>
    </location>
</feature>
<evidence type="ECO:0000313" key="2">
    <source>
        <dbReference type="EMBL" id="EST46680.1"/>
    </source>
</evidence>
<sequence length="367" mass="38513">MGWPALAKGQLRSLSAQTGLRAINYDGHDGAERAAEEEAHVEAEGHEVGGVRAVGLGLHDAAVLAEDGAHEPAVGHREEDHHDPGHQVVVDEGKAVGGGASCSRRSGTGRPVVVGHDLDDEERDEGEPDDGGDEERLDVPDAEPPLPGGELPADPVADHEPGEHDDGPPVAVLAGLVGLEHGVAQDLDGDGGNRVRVTKKMRKSETPGIHKFLTASKKVVPGAATSLAALLSRVKYFWRSAASNSILSAPQFLTSQKQAKQVTSTKIAAMMQQATVVQYSTESKVGALLLKGMMGFVITLSTWATIPAIPDPALKAAMKLTSREAATPMAVGKKRPFAQPAKATQIRIIVILDVGVLNENSYISNIS</sequence>
<accession>V6LQ32</accession>
<protein>
    <submittedName>
        <fullName evidence="2">Uncharacterized protein</fullName>
    </submittedName>
</protein>
<proteinExistence type="predicted"/>
<evidence type="ECO:0000256" key="1">
    <source>
        <dbReference type="SAM" id="MobiDB-lite"/>
    </source>
</evidence>